<comment type="caution">
    <text evidence="2">The sequence shown here is derived from an EMBL/GenBank/DDBJ whole genome shotgun (WGS) entry which is preliminary data.</text>
</comment>
<protein>
    <submittedName>
        <fullName evidence="2">Helix-turn-helix transcriptional regulator</fullName>
    </submittedName>
</protein>
<reference evidence="3" key="1">
    <citation type="journal article" date="2019" name="Int. J. Syst. Evol. Microbiol.">
        <title>The Global Catalogue of Microorganisms (GCM) 10K type strain sequencing project: providing services to taxonomists for standard genome sequencing and annotation.</title>
        <authorList>
            <consortium name="The Broad Institute Genomics Platform"/>
            <consortium name="The Broad Institute Genome Sequencing Center for Infectious Disease"/>
            <person name="Wu L."/>
            <person name="Ma J."/>
        </authorList>
    </citation>
    <scope>NUCLEOTIDE SEQUENCE [LARGE SCALE GENOMIC DNA]</scope>
    <source>
        <strain evidence="3">JCM 14283</strain>
    </source>
</reference>
<dbReference type="InterPro" id="IPR001387">
    <property type="entry name" value="Cro/C1-type_HTH"/>
</dbReference>
<evidence type="ECO:0000313" key="2">
    <source>
        <dbReference type="EMBL" id="GAA2017978.1"/>
    </source>
</evidence>
<accession>A0ABN2TQV2</accession>
<dbReference type="InterPro" id="IPR041413">
    <property type="entry name" value="MLTR_LBD"/>
</dbReference>
<evidence type="ECO:0000313" key="3">
    <source>
        <dbReference type="Proteomes" id="UP001501285"/>
    </source>
</evidence>
<keyword evidence="3" id="KW-1185">Reference proteome</keyword>
<dbReference type="PANTHER" id="PTHR35010">
    <property type="entry name" value="BLL4672 PROTEIN-RELATED"/>
    <property type="match status" value="1"/>
</dbReference>
<dbReference type="PROSITE" id="PS50943">
    <property type="entry name" value="HTH_CROC1"/>
    <property type="match status" value="1"/>
</dbReference>
<dbReference type="InterPro" id="IPR010982">
    <property type="entry name" value="Lambda_DNA-bd_dom_sf"/>
</dbReference>
<name>A0ABN2TQV2_9MICO</name>
<dbReference type="RefSeq" id="WP_343986149.1">
    <property type="nucleotide sequence ID" value="NZ_BAAANB010000001.1"/>
</dbReference>
<dbReference type="CDD" id="cd00093">
    <property type="entry name" value="HTH_XRE"/>
    <property type="match status" value="1"/>
</dbReference>
<organism evidence="2 3">
    <name type="scientific">Terrabacter terrae</name>
    <dbReference type="NCBI Taxonomy" id="318434"/>
    <lineage>
        <taxon>Bacteria</taxon>
        <taxon>Bacillati</taxon>
        <taxon>Actinomycetota</taxon>
        <taxon>Actinomycetes</taxon>
        <taxon>Micrococcales</taxon>
        <taxon>Intrasporangiaceae</taxon>
        <taxon>Terrabacter</taxon>
    </lineage>
</organism>
<dbReference type="Gene3D" id="1.10.260.40">
    <property type="entry name" value="lambda repressor-like DNA-binding domains"/>
    <property type="match status" value="1"/>
</dbReference>
<dbReference type="EMBL" id="BAAANB010000001">
    <property type="protein sequence ID" value="GAA2017978.1"/>
    <property type="molecule type" value="Genomic_DNA"/>
</dbReference>
<dbReference type="PANTHER" id="PTHR35010:SF2">
    <property type="entry name" value="BLL4672 PROTEIN"/>
    <property type="match status" value="1"/>
</dbReference>
<sequence>MTTDVPLSVRTPSPLGEFLRARRHELAPEEVGIKRAKGRRRVGLSRTEVAELADISVAYYDLIERGRDLRPSATVIAGLARALKLGADERAHLTALATGTPSRRLQAPEELTEELEELLDSLDPNPAYVVGARWDVLGANHTACQLFTDWEGKRSKRERNLLWFYCCDPAARSLFVDWEQEAADQLALFREAYARHPDDPSFKRILDEIFKTNPDTVEWWERHDSDPTRGRTKRIRLDTGQVVRLNQLVLQVVDEPDIRVISYFADADVDHDDLDDLDLGD</sequence>
<dbReference type="SMART" id="SM00530">
    <property type="entry name" value="HTH_XRE"/>
    <property type="match status" value="1"/>
</dbReference>
<dbReference type="SUPFAM" id="SSF47413">
    <property type="entry name" value="lambda repressor-like DNA-binding domains"/>
    <property type="match status" value="1"/>
</dbReference>
<dbReference type="Gene3D" id="3.30.450.180">
    <property type="match status" value="1"/>
</dbReference>
<dbReference type="Pfam" id="PF17765">
    <property type="entry name" value="MLTR_LBD"/>
    <property type="match status" value="1"/>
</dbReference>
<gene>
    <name evidence="2" type="ORF">GCM10009740_01940</name>
</gene>
<evidence type="ECO:0000259" key="1">
    <source>
        <dbReference type="PROSITE" id="PS50943"/>
    </source>
</evidence>
<feature type="domain" description="HTH cro/C1-type" evidence="1">
    <location>
        <begin position="33"/>
        <end position="90"/>
    </location>
</feature>
<dbReference type="Pfam" id="PF13560">
    <property type="entry name" value="HTH_31"/>
    <property type="match status" value="1"/>
</dbReference>
<dbReference type="Proteomes" id="UP001501285">
    <property type="component" value="Unassembled WGS sequence"/>
</dbReference>
<proteinExistence type="predicted"/>